<proteinExistence type="predicted"/>
<dbReference type="AlphaFoldDB" id="A0A814UZK4"/>
<evidence type="ECO:0008006" key="9">
    <source>
        <dbReference type="Google" id="ProtNLM"/>
    </source>
</evidence>
<dbReference type="GO" id="GO:0008270">
    <property type="term" value="F:zinc ion binding"/>
    <property type="evidence" value="ECO:0007669"/>
    <property type="project" value="UniProtKB-KW"/>
</dbReference>
<accession>A0A814UZK4</accession>
<dbReference type="Proteomes" id="UP000663829">
    <property type="component" value="Unassembled WGS sequence"/>
</dbReference>
<keyword evidence="5" id="KW-0539">Nucleus</keyword>
<dbReference type="GO" id="GO:0005634">
    <property type="term" value="C:nucleus"/>
    <property type="evidence" value="ECO:0007669"/>
    <property type="project" value="UniProtKB-SubCell"/>
</dbReference>
<dbReference type="InterPro" id="IPR012337">
    <property type="entry name" value="RNaseH-like_sf"/>
</dbReference>
<evidence type="ECO:0000256" key="3">
    <source>
        <dbReference type="ARBA" id="ARBA00022771"/>
    </source>
</evidence>
<evidence type="ECO:0000256" key="1">
    <source>
        <dbReference type="ARBA" id="ARBA00004123"/>
    </source>
</evidence>
<organism evidence="6 8">
    <name type="scientific">Didymodactylos carnosus</name>
    <dbReference type="NCBI Taxonomy" id="1234261"/>
    <lineage>
        <taxon>Eukaryota</taxon>
        <taxon>Metazoa</taxon>
        <taxon>Spiralia</taxon>
        <taxon>Gnathifera</taxon>
        <taxon>Rotifera</taxon>
        <taxon>Eurotatoria</taxon>
        <taxon>Bdelloidea</taxon>
        <taxon>Philodinida</taxon>
        <taxon>Philodinidae</taxon>
        <taxon>Didymodactylos</taxon>
    </lineage>
</organism>
<sequence length="528" mass="59342">MSGKVIKSLKQLCTNAKSVSLTLNLWSDHRLHSYLGITMHTIIQNELHSYPLSFERSKGGHIAINILSEFHKVVKFYELENKLVRIVTDNASNNMAAFDNLILPGFDDYFNNTGGLDGTDNDYQLSLTTAAATTTDNQDWNDEEGEEIEMNSGDEKDIDIEWEKSGFISKDSLVVNLPDQDFALFGNITVNGYLRIPCFAHTLQLVIHDGIYNSKPAFNALKKVAAIAKFSRTSCVFAERLELTKQSIPIATVARWISQFYTIKAVYNVSQSELNIILNDLNKSEMILTSADRRVLSEFIQLLELFEEATTHAQGETHSTISCVAPSILSIFHFLDIQKCVYLGKLRESLLTSIKARFSGLLRHFHIDVPNNQHSMSERFSDPIFLITPTLDARFKMHWLSTIGLTDDIKDTVIEKIRTLINLADSQVLPKDSEGEIETVGQELANINSPVNGKRKISKLFPYLAKPSKRILGTTSSILEELESFLKEEAMDSNLILVKQRLFPSLATLALKYFTVPATSTSGERIFS</sequence>
<keyword evidence="3" id="KW-0863">Zinc-finger</keyword>
<keyword evidence="2" id="KW-0479">Metal-binding</keyword>
<dbReference type="Proteomes" id="UP000681722">
    <property type="component" value="Unassembled WGS sequence"/>
</dbReference>
<evidence type="ECO:0000256" key="4">
    <source>
        <dbReference type="ARBA" id="ARBA00022833"/>
    </source>
</evidence>
<reference evidence="6" key="1">
    <citation type="submission" date="2021-02" db="EMBL/GenBank/DDBJ databases">
        <authorList>
            <person name="Nowell W R."/>
        </authorList>
    </citation>
    <scope>NUCLEOTIDE SEQUENCE</scope>
</reference>
<comment type="subcellular location">
    <subcellularLocation>
        <location evidence="1">Nucleus</location>
    </subcellularLocation>
</comment>
<evidence type="ECO:0000313" key="7">
    <source>
        <dbReference type="EMBL" id="CAF3947342.1"/>
    </source>
</evidence>
<dbReference type="PANTHER" id="PTHR46481:SF10">
    <property type="entry name" value="ZINC FINGER BED DOMAIN-CONTAINING PROTEIN 39"/>
    <property type="match status" value="1"/>
</dbReference>
<keyword evidence="4" id="KW-0862">Zinc</keyword>
<dbReference type="PANTHER" id="PTHR46481">
    <property type="entry name" value="ZINC FINGER BED DOMAIN-CONTAINING PROTEIN 4"/>
    <property type="match status" value="1"/>
</dbReference>
<evidence type="ECO:0000256" key="5">
    <source>
        <dbReference type="ARBA" id="ARBA00023242"/>
    </source>
</evidence>
<comment type="caution">
    <text evidence="6">The sequence shown here is derived from an EMBL/GenBank/DDBJ whole genome shotgun (WGS) entry which is preliminary data.</text>
</comment>
<evidence type="ECO:0000313" key="8">
    <source>
        <dbReference type="Proteomes" id="UP000663829"/>
    </source>
</evidence>
<evidence type="ECO:0000256" key="2">
    <source>
        <dbReference type="ARBA" id="ARBA00022723"/>
    </source>
</evidence>
<dbReference type="OrthoDB" id="1607513at2759"/>
<dbReference type="EMBL" id="CAJNOQ010007919">
    <property type="protein sequence ID" value="CAF1182988.1"/>
    <property type="molecule type" value="Genomic_DNA"/>
</dbReference>
<name>A0A814UZK4_9BILA</name>
<protein>
    <recommendedName>
        <fullName evidence="9">HAT C-terminal dimerisation domain-containing protein</fullName>
    </recommendedName>
</protein>
<dbReference type="SUPFAM" id="SSF53098">
    <property type="entry name" value="Ribonuclease H-like"/>
    <property type="match status" value="1"/>
</dbReference>
<dbReference type="InterPro" id="IPR052035">
    <property type="entry name" value="ZnF_BED_domain_contain"/>
</dbReference>
<evidence type="ECO:0000313" key="6">
    <source>
        <dbReference type="EMBL" id="CAF1182988.1"/>
    </source>
</evidence>
<dbReference type="EMBL" id="CAJOBC010007919">
    <property type="protein sequence ID" value="CAF3947342.1"/>
    <property type="molecule type" value="Genomic_DNA"/>
</dbReference>
<keyword evidence="8" id="KW-1185">Reference proteome</keyword>
<gene>
    <name evidence="6" type="ORF">GPM918_LOCUS22803</name>
    <name evidence="7" type="ORF">SRO942_LOCUS22801</name>
</gene>